<dbReference type="PROSITE" id="PS50088">
    <property type="entry name" value="ANK_REPEAT"/>
    <property type="match status" value="1"/>
</dbReference>
<dbReference type="InterPro" id="IPR002110">
    <property type="entry name" value="Ankyrin_rpt"/>
</dbReference>
<evidence type="ECO:0000313" key="3">
    <source>
        <dbReference type="Proteomes" id="UP000249363"/>
    </source>
</evidence>
<proteinExistence type="predicted"/>
<dbReference type="PROSITE" id="PS50297">
    <property type="entry name" value="ANK_REP_REGION"/>
    <property type="match status" value="1"/>
</dbReference>
<dbReference type="InterPro" id="IPR036770">
    <property type="entry name" value="Ankyrin_rpt-contain_sf"/>
</dbReference>
<evidence type="ECO:0000313" key="2">
    <source>
        <dbReference type="EMBL" id="RAO73128.1"/>
    </source>
</evidence>
<name>A0A364LBF2_TALAM</name>
<dbReference type="GeneID" id="63798354"/>
<dbReference type="OrthoDB" id="539213at2759"/>
<protein>
    <submittedName>
        <fullName evidence="2">Uncharacterized protein</fullName>
    </submittedName>
</protein>
<dbReference type="SMART" id="SM00248">
    <property type="entry name" value="ANK"/>
    <property type="match status" value="2"/>
</dbReference>
<gene>
    <name evidence="2" type="ORF">BHQ10_009140</name>
</gene>
<accession>A0A364LBF2</accession>
<keyword evidence="1" id="KW-0040">ANK repeat</keyword>
<dbReference type="Gene3D" id="1.25.40.20">
    <property type="entry name" value="Ankyrin repeat-containing domain"/>
    <property type="match status" value="1"/>
</dbReference>
<sequence>MAGLSVAANAFSVVGLVDIVYRLGVNTADLCSRYRNASQDISSLVDELQAFVATVAQIRLYLDEYRQSPYAQEDGQTPPQQLFKILSDCETELQELERFAGENEIRPDDGVAVQMMKRWRWTSHQVHVSKSREKIKYLNINLQANLMIMGRENDIVLRNELKSTRTDITAAGSTVQQAFLKLEGNLTKKQENTNTLIQTQTTLMSRLLKQSDEHHINIESNIISNQKEANLLSQKQTTLIHQLIKMTDDQNHELRKQISNLTLEQTEDDDFIFQGDNLGSIVLPLLLMKSDLFKTVKTLQEEGVLKVSRLEAEWILQQVDNLLAKSHEAAARDLKGKGLTDAKRTITGLFNMNSRNCLPKHGQEKFAASQKVSTIDQIGRINHTSAIYTSSGVLILQAGPSNKHLKHFQGSAEIQVFRLSFFPKLEYSSVNISMLLTNESGRNMQLQIPRLIQTFNTIPYSAEISGVIFNDDVGGLEKIFRGGQASPNDRLVIQGIGISLFQLAFMSQSDSVCEFLFQEGASASLLNPIIRIAATELLEDPNVHLAINKFRDIFSSMVEMGCELEGRDLEGNTALLKACDLPDWNMIAALIDIGADVNATNKYGGGVLHQLLHGLRINYDFDEFIKSEAILYRVLGILLANKADPNHLSDFGTSPSDYALGHSRRLEVLWERAVEHAGYKASLIEIVLSECGHKNEVMIVVSAGLEFDNNSILPISNITVDEWLERRYEPISEVPKCLECMKSEGQNAVQEI</sequence>
<keyword evidence="3" id="KW-1185">Reference proteome</keyword>
<dbReference type="SUPFAM" id="SSF48403">
    <property type="entry name" value="Ankyrin repeat"/>
    <property type="match status" value="1"/>
</dbReference>
<comment type="caution">
    <text evidence="2">The sequence shown here is derived from an EMBL/GenBank/DDBJ whole genome shotgun (WGS) entry which is preliminary data.</text>
</comment>
<reference evidence="2 3" key="1">
    <citation type="journal article" date="2017" name="Biotechnol. Biofuels">
        <title>Differential beta-glucosidase expression as a function of carbon source availability in Talaromyces amestolkiae: a genomic and proteomic approach.</title>
        <authorList>
            <person name="de Eugenio L.I."/>
            <person name="Mendez-Liter J.A."/>
            <person name="Nieto-Dominguez M."/>
            <person name="Alonso L."/>
            <person name="Gil-Munoz J."/>
            <person name="Barriuso J."/>
            <person name="Prieto A."/>
            <person name="Martinez M.J."/>
        </authorList>
    </citation>
    <scope>NUCLEOTIDE SEQUENCE [LARGE SCALE GENOMIC DNA]</scope>
    <source>
        <strain evidence="2 3">CIB</strain>
    </source>
</reference>
<dbReference type="AlphaFoldDB" id="A0A364LBF2"/>
<dbReference type="Proteomes" id="UP000249363">
    <property type="component" value="Unassembled WGS sequence"/>
</dbReference>
<organism evidence="2 3">
    <name type="scientific">Talaromyces amestolkiae</name>
    <dbReference type="NCBI Taxonomy" id="1196081"/>
    <lineage>
        <taxon>Eukaryota</taxon>
        <taxon>Fungi</taxon>
        <taxon>Dikarya</taxon>
        <taxon>Ascomycota</taxon>
        <taxon>Pezizomycotina</taxon>
        <taxon>Eurotiomycetes</taxon>
        <taxon>Eurotiomycetidae</taxon>
        <taxon>Eurotiales</taxon>
        <taxon>Trichocomaceae</taxon>
        <taxon>Talaromyces</taxon>
        <taxon>Talaromyces sect. Talaromyces</taxon>
    </lineage>
</organism>
<dbReference type="EMBL" id="MIKG01000022">
    <property type="protein sequence ID" value="RAO73128.1"/>
    <property type="molecule type" value="Genomic_DNA"/>
</dbReference>
<feature type="repeat" description="ANK" evidence="1">
    <location>
        <begin position="570"/>
        <end position="602"/>
    </location>
</feature>
<evidence type="ECO:0000256" key="1">
    <source>
        <dbReference type="PROSITE-ProRule" id="PRU00023"/>
    </source>
</evidence>
<dbReference type="RefSeq" id="XP_040737642.1">
    <property type="nucleotide sequence ID" value="XM_040882024.1"/>
</dbReference>